<comment type="caution">
    <text evidence="1">The sequence shown here is derived from an EMBL/GenBank/DDBJ whole genome shotgun (WGS) entry which is preliminary data.</text>
</comment>
<sequence length="74" mass="7434">MGAPKKGLLEAMSMGEGVDDGEKLGLGITGGSAKASGDWQLFVADIGLGIAVWKKAAERGLGGAWSLRAAGCWG</sequence>
<protein>
    <submittedName>
        <fullName evidence="1">Uncharacterized protein</fullName>
    </submittedName>
</protein>
<dbReference type="Proteomes" id="UP000249056">
    <property type="component" value="Unassembled WGS sequence"/>
</dbReference>
<dbReference type="EMBL" id="QKRW01000001">
    <property type="protein sequence ID" value="RAL68472.1"/>
    <property type="molecule type" value="Genomic_DNA"/>
</dbReference>
<evidence type="ECO:0000313" key="1">
    <source>
        <dbReference type="EMBL" id="RAL68472.1"/>
    </source>
</evidence>
<keyword evidence="2" id="KW-1185">Reference proteome</keyword>
<dbReference type="AlphaFoldDB" id="A0A395J7L0"/>
<evidence type="ECO:0000313" key="2">
    <source>
        <dbReference type="Proteomes" id="UP000249056"/>
    </source>
</evidence>
<name>A0A395J7L0_9HELO</name>
<reference evidence="1 2" key="1">
    <citation type="submission" date="2018-06" db="EMBL/GenBank/DDBJ databases">
        <title>Genome Sequence of the Brown Rot Fungal Pathogen Monilinia fructigena.</title>
        <authorList>
            <person name="Landi L."/>
            <person name="De Miccolis Angelini R.M."/>
            <person name="Pollastro S."/>
            <person name="Abate D."/>
            <person name="Faretra F."/>
            <person name="Romanazzi G."/>
        </authorList>
    </citation>
    <scope>NUCLEOTIDE SEQUENCE [LARGE SCALE GENOMIC DNA]</scope>
    <source>
        <strain evidence="1 2">Mfrg269</strain>
    </source>
</reference>
<accession>A0A395J7L0</accession>
<gene>
    <name evidence="1" type="ORF">DID88_007200</name>
</gene>
<organism evidence="1 2">
    <name type="scientific">Monilinia fructigena</name>
    <dbReference type="NCBI Taxonomy" id="38457"/>
    <lineage>
        <taxon>Eukaryota</taxon>
        <taxon>Fungi</taxon>
        <taxon>Dikarya</taxon>
        <taxon>Ascomycota</taxon>
        <taxon>Pezizomycotina</taxon>
        <taxon>Leotiomycetes</taxon>
        <taxon>Helotiales</taxon>
        <taxon>Sclerotiniaceae</taxon>
        <taxon>Monilinia</taxon>
    </lineage>
</organism>
<proteinExistence type="predicted"/>
<dbReference type="OrthoDB" id="10030313at2759"/>